<gene>
    <name evidence="1" type="ORF">TELCIR_20882</name>
</gene>
<dbReference type="OrthoDB" id="5847608at2759"/>
<proteinExistence type="predicted"/>
<evidence type="ECO:0000313" key="1">
    <source>
        <dbReference type="EMBL" id="PIO57698.1"/>
    </source>
</evidence>
<evidence type="ECO:0000313" key="2">
    <source>
        <dbReference type="Proteomes" id="UP000230423"/>
    </source>
</evidence>
<organism evidence="1 2">
    <name type="scientific">Teladorsagia circumcincta</name>
    <name type="common">Brown stomach worm</name>
    <name type="synonym">Ostertagia circumcincta</name>
    <dbReference type="NCBI Taxonomy" id="45464"/>
    <lineage>
        <taxon>Eukaryota</taxon>
        <taxon>Metazoa</taxon>
        <taxon>Ecdysozoa</taxon>
        <taxon>Nematoda</taxon>
        <taxon>Chromadorea</taxon>
        <taxon>Rhabditida</taxon>
        <taxon>Rhabditina</taxon>
        <taxon>Rhabditomorpha</taxon>
        <taxon>Strongyloidea</taxon>
        <taxon>Trichostrongylidae</taxon>
        <taxon>Teladorsagia</taxon>
    </lineage>
</organism>
<feature type="non-terminal residue" evidence="1">
    <location>
        <position position="1"/>
    </location>
</feature>
<dbReference type="AlphaFoldDB" id="A0A2G9TIH4"/>
<protein>
    <submittedName>
        <fullName evidence="1">Uncharacterized protein</fullName>
    </submittedName>
</protein>
<sequence>VNELDVMIGTLRPEVQVSYQSYKAEALLLKLSQDERLQEITDKIHSGKAQSMAPLIWTVRRPLDPLQNVNGDNAAVDR</sequence>
<dbReference type="Proteomes" id="UP000230423">
    <property type="component" value="Unassembled WGS sequence"/>
</dbReference>
<accession>A0A2G9TIH4</accession>
<name>A0A2G9TIH4_TELCI</name>
<reference evidence="1 2" key="1">
    <citation type="submission" date="2015-09" db="EMBL/GenBank/DDBJ databases">
        <title>Draft genome of the parasitic nematode Teladorsagia circumcincta isolate WARC Sus (inbred).</title>
        <authorList>
            <person name="Mitreva M."/>
        </authorList>
    </citation>
    <scope>NUCLEOTIDE SEQUENCE [LARGE SCALE GENOMIC DNA]</scope>
    <source>
        <strain evidence="1 2">S</strain>
    </source>
</reference>
<dbReference type="EMBL" id="KZ364269">
    <property type="protein sequence ID" value="PIO57698.1"/>
    <property type="molecule type" value="Genomic_DNA"/>
</dbReference>
<keyword evidence="2" id="KW-1185">Reference proteome</keyword>